<keyword evidence="5" id="KW-1185">Reference proteome</keyword>
<keyword evidence="2" id="KW-0472">Membrane</keyword>
<dbReference type="EMBL" id="JTCM02000150">
    <property type="protein sequence ID" value="NEU77060.1"/>
    <property type="molecule type" value="Genomic_DNA"/>
</dbReference>
<dbReference type="InterPro" id="IPR044153">
    <property type="entry name" value="PIN_Pae0151-like"/>
</dbReference>
<dbReference type="PANTHER" id="PTHR35901">
    <property type="entry name" value="RIBONUCLEASE VAPC3"/>
    <property type="match status" value="1"/>
</dbReference>
<dbReference type="InterPro" id="IPR029060">
    <property type="entry name" value="PIN-like_dom_sf"/>
</dbReference>
<proteinExistence type="predicted"/>
<keyword evidence="2" id="KW-0812">Transmembrane</keyword>
<keyword evidence="2" id="KW-1133">Transmembrane helix</keyword>
<keyword evidence="1" id="KW-0460">Magnesium</keyword>
<organism evidence="4 5">
    <name type="scientific">Hassallia byssoidea VB512170</name>
    <dbReference type="NCBI Taxonomy" id="1304833"/>
    <lineage>
        <taxon>Bacteria</taxon>
        <taxon>Bacillati</taxon>
        <taxon>Cyanobacteriota</taxon>
        <taxon>Cyanophyceae</taxon>
        <taxon>Nostocales</taxon>
        <taxon>Tolypothrichaceae</taxon>
        <taxon>Hassallia</taxon>
    </lineage>
</organism>
<dbReference type="Proteomes" id="UP000031549">
    <property type="component" value="Unassembled WGS sequence"/>
</dbReference>
<dbReference type="Gene3D" id="3.40.50.1010">
    <property type="entry name" value="5'-nuclease"/>
    <property type="match status" value="1"/>
</dbReference>
<dbReference type="Pfam" id="PF01850">
    <property type="entry name" value="PIN"/>
    <property type="match status" value="1"/>
</dbReference>
<comment type="caution">
    <text evidence="4">The sequence shown here is derived from an EMBL/GenBank/DDBJ whole genome shotgun (WGS) entry which is preliminary data.</text>
</comment>
<dbReference type="RefSeq" id="WP_039752258.1">
    <property type="nucleotide sequence ID" value="NZ_JTCM02000150.1"/>
</dbReference>
<dbReference type="InterPro" id="IPR051619">
    <property type="entry name" value="TypeII_TA_RNase_PINc/VapC"/>
</dbReference>
<name>A0A846HLB2_9CYAN</name>
<evidence type="ECO:0000256" key="2">
    <source>
        <dbReference type="SAM" id="Phobius"/>
    </source>
</evidence>
<evidence type="ECO:0000256" key="1">
    <source>
        <dbReference type="ARBA" id="ARBA00022842"/>
    </source>
</evidence>
<evidence type="ECO:0000313" key="5">
    <source>
        <dbReference type="Proteomes" id="UP000031549"/>
    </source>
</evidence>
<reference evidence="4 5" key="1">
    <citation type="journal article" date="2015" name="Genome Announc.">
        <title>Draft Genome Sequence of Cyanobacterium Hassallia byssoidea Strain VB512170, Isolated from Monuments in India.</title>
        <authorList>
            <person name="Singh D."/>
            <person name="Chandrababunaidu M.M."/>
            <person name="Panda A."/>
            <person name="Sen D."/>
            <person name="Bhattacharyya S."/>
            <person name="Adhikary S.P."/>
            <person name="Tripathy S."/>
        </authorList>
    </citation>
    <scope>NUCLEOTIDE SEQUENCE [LARGE SCALE GENOMIC DNA]</scope>
    <source>
        <strain evidence="4 5">VB512170</strain>
    </source>
</reference>
<gene>
    <name evidence="4" type="ORF">PI95_032320</name>
</gene>
<dbReference type="InterPro" id="IPR002716">
    <property type="entry name" value="PIN_dom"/>
</dbReference>
<protein>
    <submittedName>
        <fullName evidence="4">Type II toxin-antitoxin system VapC family toxin</fullName>
    </submittedName>
</protein>
<feature type="domain" description="PIN" evidence="3">
    <location>
        <begin position="6"/>
        <end position="128"/>
    </location>
</feature>
<evidence type="ECO:0000313" key="4">
    <source>
        <dbReference type="EMBL" id="NEU77060.1"/>
    </source>
</evidence>
<dbReference type="AlphaFoldDB" id="A0A846HLB2"/>
<dbReference type="SUPFAM" id="SSF88723">
    <property type="entry name" value="PIN domain-like"/>
    <property type="match status" value="1"/>
</dbReference>
<evidence type="ECO:0000259" key="3">
    <source>
        <dbReference type="Pfam" id="PF01850"/>
    </source>
</evidence>
<sequence>MTSRLVCVDANFVVGLLSGGTIAVPFIYLWDQWQNAAYTPVAPALIYYEVSNAFHRLSLAGQLLPEQAEQSLNAALNLNITLYGDAELHREAFTLARSLRLSATYDSHYLALAQRLGCEFWTADRRLYNSVQASLPWIHLVGVA</sequence>
<accession>A0A846HLB2</accession>
<feature type="transmembrane region" description="Helical" evidence="2">
    <location>
        <begin position="12"/>
        <end position="30"/>
    </location>
</feature>
<dbReference type="CDD" id="cd09873">
    <property type="entry name" value="PIN_Pae0151-like"/>
    <property type="match status" value="1"/>
</dbReference>
<dbReference type="PANTHER" id="PTHR35901:SF1">
    <property type="entry name" value="EXONUCLEASE VAPC9"/>
    <property type="match status" value="1"/>
</dbReference>